<evidence type="ECO:0000313" key="1">
    <source>
        <dbReference type="EMBL" id="GMN44847.1"/>
    </source>
</evidence>
<reference evidence="1" key="1">
    <citation type="submission" date="2023-07" db="EMBL/GenBank/DDBJ databases">
        <title>draft genome sequence of fig (Ficus carica).</title>
        <authorList>
            <person name="Takahashi T."/>
            <person name="Nishimura K."/>
        </authorList>
    </citation>
    <scope>NUCLEOTIDE SEQUENCE</scope>
</reference>
<keyword evidence="2" id="KW-1185">Reference proteome</keyword>
<gene>
    <name evidence="1" type="ORF">TIFTF001_014030</name>
</gene>
<evidence type="ECO:0000313" key="2">
    <source>
        <dbReference type="Proteomes" id="UP001187192"/>
    </source>
</evidence>
<sequence>MHMQYDEEVDHGKDEPVIVVSPVKSKEIGMADNNNWFIFTMINFFVIACASEEPNLDILFLVAKGSTTFRL</sequence>
<dbReference type="Proteomes" id="UP001187192">
    <property type="component" value="Unassembled WGS sequence"/>
</dbReference>
<protein>
    <submittedName>
        <fullName evidence="1">Uncharacterized protein</fullName>
    </submittedName>
</protein>
<accession>A0AA88D7U0</accession>
<dbReference type="EMBL" id="BTGU01000019">
    <property type="protein sequence ID" value="GMN44847.1"/>
    <property type="molecule type" value="Genomic_DNA"/>
</dbReference>
<comment type="caution">
    <text evidence="1">The sequence shown here is derived from an EMBL/GenBank/DDBJ whole genome shotgun (WGS) entry which is preliminary data.</text>
</comment>
<name>A0AA88D7U0_FICCA</name>
<organism evidence="1 2">
    <name type="scientific">Ficus carica</name>
    <name type="common">Common fig</name>
    <dbReference type="NCBI Taxonomy" id="3494"/>
    <lineage>
        <taxon>Eukaryota</taxon>
        <taxon>Viridiplantae</taxon>
        <taxon>Streptophyta</taxon>
        <taxon>Embryophyta</taxon>
        <taxon>Tracheophyta</taxon>
        <taxon>Spermatophyta</taxon>
        <taxon>Magnoliopsida</taxon>
        <taxon>eudicotyledons</taxon>
        <taxon>Gunneridae</taxon>
        <taxon>Pentapetalae</taxon>
        <taxon>rosids</taxon>
        <taxon>fabids</taxon>
        <taxon>Rosales</taxon>
        <taxon>Moraceae</taxon>
        <taxon>Ficeae</taxon>
        <taxon>Ficus</taxon>
    </lineage>
</organism>
<proteinExistence type="predicted"/>
<dbReference type="AlphaFoldDB" id="A0AA88D7U0"/>